<reference evidence="1 2" key="1">
    <citation type="submission" date="2008-12" db="EMBL/GenBank/DDBJ databases">
        <authorList>
            <person name="Fulton L."/>
            <person name="Clifton S."/>
            <person name="Fulton B."/>
            <person name="Xu J."/>
            <person name="Minx P."/>
            <person name="Pepin K.H."/>
            <person name="Johnson M."/>
            <person name="Bhonagiri V."/>
            <person name="Nash W.E."/>
            <person name="Mardis E.R."/>
            <person name="Wilson R.K."/>
        </authorList>
    </citation>
    <scope>NUCLEOTIDE SEQUENCE [LARGE SCALE GENOMIC DNA]</scope>
    <source>
        <strain evidence="1 2">DSM 12042</strain>
    </source>
</reference>
<reference evidence="1 2" key="2">
    <citation type="submission" date="2009-02" db="EMBL/GenBank/DDBJ databases">
        <title>Draft genome sequence of Holdemania filiformis DSM 12042.</title>
        <authorList>
            <person name="Sudarsanam P."/>
            <person name="Ley R."/>
            <person name="Guruge J."/>
            <person name="Turnbaugh P.J."/>
            <person name="Mahowald M."/>
            <person name="Liep D."/>
            <person name="Gordon J."/>
        </authorList>
    </citation>
    <scope>NUCLEOTIDE SEQUENCE [LARGE SCALE GENOMIC DNA]</scope>
    <source>
        <strain evidence="1 2">DSM 12042</strain>
    </source>
</reference>
<organism evidence="1 2">
    <name type="scientific">Holdemania filiformis DSM 12042</name>
    <dbReference type="NCBI Taxonomy" id="545696"/>
    <lineage>
        <taxon>Bacteria</taxon>
        <taxon>Bacillati</taxon>
        <taxon>Bacillota</taxon>
        <taxon>Erysipelotrichia</taxon>
        <taxon>Erysipelotrichales</taxon>
        <taxon>Erysipelotrichaceae</taxon>
        <taxon>Holdemania</taxon>
    </lineage>
</organism>
<evidence type="ECO:0000313" key="1">
    <source>
        <dbReference type="EMBL" id="EEF69108.1"/>
    </source>
</evidence>
<name>B9Y4C8_9FIRM</name>
<gene>
    <name evidence="1" type="ORF">HOLDEFILI_00659</name>
</gene>
<accession>B9Y4C8</accession>
<dbReference type="Proteomes" id="UP000005950">
    <property type="component" value="Unassembled WGS sequence"/>
</dbReference>
<dbReference type="EMBL" id="ACCF01000046">
    <property type="protein sequence ID" value="EEF69108.1"/>
    <property type="molecule type" value="Genomic_DNA"/>
</dbReference>
<sequence>MVKEIKKTADCQSRESRRTVRFSYSLIKFRIATGNPPGMNRSGEGCFQVKPISMSRCFFLDLLYQPS</sequence>
<proteinExistence type="predicted"/>
<dbReference type="AlphaFoldDB" id="B9Y4C8"/>
<protein>
    <submittedName>
        <fullName evidence="1">Uncharacterized protein</fullName>
    </submittedName>
</protein>
<dbReference type="HOGENOM" id="CLU_2806623_0_0_9"/>
<comment type="caution">
    <text evidence="1">The sequence shown here is derived from an EMBL/GenBank/DDBJ whole genome shotgun (WGS) entry which is preliminary data.</text>
</comment>
<dbReference type="STRING" id="545696.HOLDEFILI_00659"/>
<evidence type="ECO:0000313" key="2">
    <source>
        <dbReference type="Proteomes" id="UP000005950"/>
    </source>
</evidence>